<evidence type="ECO:0000313" key="2">
    <source>
        <dbReference type="Proteomes" id="UP000176800"/>
    </source>
</evidence>
<gene>
    <name evidence="1" type="ORF">A3B14_00615</name>
</gene>
<dbReference type="EMBL" id="MHWE01000021">
    <property type="protein sequence ID" value="OHB03263.1"/>
    <property type="molecule type" value="Genomic_DNA"/>
</dbReference>
<dbReference type="AlphaFoldDB" id="A0A1G2U1A0"/>
<accession>A0A1G2U1A0</accession>
<reference evidence="1 2" key="1">
    <citation type="journal article" date="2016" name="Nat. Commun.">
        <title>Thousands of microbial genomes shed light on interconnected biogeochemical processes in an aquifer system.</title>
        <authorList>
            <person name="Anantharaman K."/>
            <person name="Brown C.T."/>
            <person name="Hug L.A."/>
            <person name="Sharon I."/>
            <person name="Castelle C.J."/>
            <person name="Probst A.J."/>
            <person name="Thomas B.C."/>
            <person name="Singh A."/>
            <person name="Wilkins M.J."/>
            <person name="Karaoz U."/>
            <person name="Brodie E.L."/>
            <person name="Williams K.H."/>
            <person name="Hubbard S.S."/>
            <person name="Banfield J.F."/>
        </authorList>
    </citation>
    <scope>NUCLEOTIDE SEQUENCE [LARGE SCALE GENOMIC DNA]</scope>
</reference>
<proteinExistence type="predicted"/>
<sequence length="98" mass="11586">MKVIELPALTFREVPEKRLFVWLLGENVLRNEHTLFFKYTSRPDGSGIAVDWEDVITLDRISDQERIDFLNHLGREFRGDEKVIPIREFRDMRDPAVA</sequence>
<name>A0A1G2U1A0_9BACT</name>
<evidence type="ECO:0000313" key="1">
    <source>
        <dbReference type="EMBL" id="OHB03263.1"/>
    </source>
</evidence>
<protein>
    <submittedName>
        <fullName evidence="1">Uncharacterized protein</fullName>
    </submittedName>
</protein>
<comment type="caution">
    <text evidence="1">The sequence shown here is derived from an EMBL/GenBank/DDBJ whole genome shotgun (WGS) entry which is preliminary data.</text>
</comment>
<dbReference type="Proteomes" id="UP000176800">
    <property type="component" value="Unassembled WGS sequence"/>
</dbReference>
<organism evidence="1 2">
    <name type="scientific">Candidatus Zambryskibacteria bacterium RIFCSPLOWO2_01_FULL_45_21</name>
    <dbReference type="NCBI Taxonomy" id="1802761"/>
    <lineage>
        <taxon>Bacteria</taxon>
        <taxon>Candidatus Zambryskiibacteriota</taxon>
    </lineage>
</organism>